<name>A0A918KRV0_9GAMM</name>
<sequence length="312" mass="35186">MKCLPIVTLLSACIVLPLTGCQGKAPPEDVDALIERTLDNLVYVEGGSFMMGDIGYEVPESDPNGEWVTMADGSESYRRPFGCGPDCSLAHKVTLSGYYINKYETTYGEYDVYTEANGLPMVHEDRRGKSKAVVPEKPVYIGVDWYGARDYCLWLGEITGMAFDLPTEAQWEYAARSRGRAVRYATNNDKIETGKNYRSREAEAFVTDVPGRYPPNPLGLYDMTGNVNEWVRDWYSLRYYEESPELDPQGPEYDNLYATQKFSRGFGTANSDWSRNLVYRRIADPPENDGNGNGFRCALYSEKPLTDASEIR</sequence>
<dbReference type="InterPro" id="IPR016187">
    <property type="entry name" value="CTDL_fold"/>
</dbReference>
<keyword evidence="3" id="KW-1185">Reference proteome</keyword>
<dbReference type="Gene3D" id="3.90.1580.10">
    <property type="entry name" value="paralog of FGE (formylglycine-generating enzyme)"/>
    <property type="match status" value="1"/>
</dbReference>
<dbReference type="Pfam" id="PF03781">
    <property type="entry name" value="FGE-sulfatase"/>
    <property type="match status" value="1"/>
</dbReference>
<dbReference type="RefSeq" id="WP_189612639.1">
    <property type="nucleotide sequence ID" value="NZ_BMXR01000014.1"/>
</dbReference>
<organism evidence="2 3">
    <name type="scientific">Saccharospirillum salsuginis</name>
    <dbReference type="NCBI Taxonomy" id="418750"/>
    <lineage>
        <taxon>Bacteria</taxon>
        <taxon>Pseudomonadati</taxon>
        <taxon>Pseudomonadota</taxon>
        <taxon>Gammaproteobacteria</taxon>
        <taxon>Oceanospirillales</taxon>
        <taxon>Saccharospirillaceae</taxon>
        <taxon>Saccharospirillum</taxon>
    </lineage>
</organism>
<evidence type="ECO:0000313" key="3">
    <source>
        <dbReference type="Proteomes" id="UP000626148"/>
    </source>
</evidence>
<gene>
    <name evidence="2" type="ORF">GCM10007392_42890</name>
</gene>
<dbReference type="InterPro" id="IPR042095">
    <property type="entry name" value="SUMF_sf"/>
</dbReference>
<evidence type="ECO:0000313" key="2">
    <source>
        <dbReference type="EMBL" id="GGX70831.1"/>
    </source>
</evidence>
<protein>
    <recommendedName>
        <fullName evidence="1">Sulfatase-modifying factor enzyme-like domain-containing protein</fullName>
    </recommendedName>
</protein>
<proteinExistence type="predicted"/>
<dbReference type="EMBL" id="BMXR01000014">
    <property type="protein sequence ID" value="GGX70831.1"/>
    <property type="molecule type" value="Genomic_DNA"/>
</dbReference>
<dbReference type="Proteomes" id="UP000626148">
    <property type="component" value="Unassembled WGS sequence"/>
</dbReference>
<feature type="domain" description="Sulfatase-modifying factor enzyme-like" evidence="1">
    <location>
        <begin position="40"/>
        <end position="298"/>
    </location>
</feature>
<dbReference type="AlphaFoldDB" id="A0A918KRV0"/>
<reference evidence="2" key="2">
    <citation type="submission" date="2020-09" db="EMBL/GenBank/DDBJ databases">
        <authorList>
            <person name="Sun Q."/>
            <person name="Kim S."/>
        </authorList>
    </citation>
    <scope>NUCLEOTIDE SEQUENCE</scope>
    <source>
        <strain evidence="2">KCTC 22169</strain>
    </source>
</reference>
<dbReference type="InterPro" id="IPR005532">
    <property type="entry name" value="SUMF_dom"/>
</dbReference>
<comment type="caution">
    <text evidence="2">The sequence shown here is derived from an EMBL/GenBank/DDBJ whole genome shotgun (WGS) entry which is preliminary data.</text>
</comment>
<dbReference type="PANTHER" id="PTHR23150:SF19">
    <property type="entry name" value="FORMYLGLYCINE-GENERATING ENZYME"/>
    <property type="match status" value="1"/>
</dbReference>
<dbReference type="SUPFAM" id="SSF56436">
    <property type="entry name" value="C-type lectin-like"/>
    <property type="match status" value="1"/>
</dbReference>
<accession>A0A918KRV0</accession>
<reference evidence="2" key="1">
    <citation type="journal article" date="2014" name="Int. J. Syst. Evol. Microbiol.">
        <title>Complete genome sequence of Corynebacterium casei LMG S-19264T (=DSM 44701T), isolated from a smear-ripened cheese.</title>
        <authorList>
            <consortium name="US DOE Joint Genome Institute (JGI-PGF)"/>
            <person name="Walter F."/>
            <person name="Albersmeier A."/>
            <person name="Kalinowski J."/>
            <person name="Ruckert C."/>
        </authorList>
    </citation>
    <scope>NUCLEOTIDE SEQUENCE</scope>
    <source>
        <strain evidence="2">KCTC 22169</strain>
    </source>
</reference>
<evidence type="ECO:0000259" key="1">
    <source>
        <dbReference type="Pfam" id="PF03781"/>
    </source>
</evidence>
<dbReference type="PANTHER" id="PTHR23150">
    <property type="entry name" value="SULFATASE MODIFYING FACTOR 1, 2"/>
    <property type="match status" value="1"/>
</dbReference>
<dbReference type="InterPro" id="IPR051043">
    <property type="entry name" value="Sulfatase_Mod_Factor_Kinase"/>
</dbReference>
<dbReference type="GO" id="GO:0120147">
    <property type="term" value="F:formylglycine-generating oxidase activity"/>
    <property type="evidence" value="ECO:0007669"/>
    <property type="project" value="TreeGrafter"/>
</dbReference>